<proteinExistence type="predicted"/>
<accession>A0A9P6QRZ9</accession>
<name>A0A9P6QRZ9_9FUNG</name>
<comment type="caution">
    <text evidence="1">The sequence shown here is derived from an EMBL/GenBank/DDBJ whole genome shotgun (WGS) entry which is preliminary data.</text>
</comment>
<dbReference type="EMBL" id="JAAAIN010002604">
    <property type="protein sequence ID" value="KAG0291634.1"/>
    <property type="molecule type" value="Genomic_DNA"/>
</dbReference>
<evidence type="ECO:0000313" key="1">
    <source>
        <dbReference type="EMBL" id="KAG0291634.1"/>
    </source>
</evidence>
<gene>
    <name evidence="1" type="ORF">BGZ97_005831</name>
</gene>
<organism evidence="1 2">
    <name type="scientific">Linnemannia gamsii</name>
    <dbReference type="NCBI Taxonomy" id="64522"/>
    <lineage>
        <taxon>Eukaryota</taxon>
        <taxon>Fungi</taxon>
        <taxon>Fungi incertae sedis</taxon>
        <taxon>Mucoromycota</taxon>
        <taxon>Mortierellomycotina</taxon>
        <taxon>Mortierellomycetes</taxon>
        <taxon>Mortierellales</taxon>
        <taxon>Mortierellaceae</taxon>
        <taxon>Linnemannia</taxon>
    </lineage>
</organism>
<evidence type="ECO:0000313" key="2">
    <source>
        <dbReference type="Proteomes" id="UP000823405"/>
    </source>
</evidence>
<dbReference type="OrthoDB" id="10321801at2759"/>
<dbReference type="AlphaFoldDB" id="A0A9P6QRZ9"/>
<keyword evidence="2" id="KW-1185">Reference proteome</keyword>
<dbReference type="Proteomes" id="UP000823405">
    <property type="component" value="Unassembled WGS sequence"/>
</dbReference>
<sequence length="108" mass="11547">MADKSGFETSAGAPACKLYKKPNLKEGAGNINEIQNGKVQNIPGGVEVMSVDVTQGYEAILHYNGKSYTYGPGAHNVIHAPHHKVKVDSVQIVESADYLPADDAPARR</sequence>
<reference evidence="1" key="1">
    <citation type="journal article" date="2020" name="Fungal Divers.">
        <title>Resolving the Mortierellaceae phylogeny through synthesis of multi-gene phylogenetics and phylogenomics.</title>
        <authorList>
            <person name="Vandepol N."/>
            <person name="Liber J."/>
            <person name="Desiro A."/>
            <person name="Na H."/>
            <person name="Kennedy M."/>
            <person name="Barry K."/>
            <person name="Grigoriev I.V."/>
            <person name="Miller A.N."/>
            <person name="O'Donnell K."/>
            <person name="Stajich J.E."/>
            <person name="Bonito G."/>
        </authorList>
    </citation>
    <scope>NUCLEOTIDE SEQUENCE</scope>
    <source>
        <strain evidence="1">NVP60</strain>
    </source>
</reference>
<protein>
    <submittedName>
        <fullName evidence="1">Uncharacterized protein</fullName>
    </submittedName>
</protein>